<dbReference type="EMBL" id="SJSL01000005">
    <property type="protein sequence ID" value="TCC99961.1"/>
    <property type="molecule type" value="Genomic_DNA"/>
</dbReference>
<name>A0A4R0NHB5_9SPHI</name>
<gene>
    <name evidence="3" type="ORF">EZ437_17125</name>
</gene>
<evidence type="ECO:0000313" key="4">
    <source>
        <dbReference type="Proteomes" id="UP000293347"/>
    </source>
</evidence>
<accession>A0A4R0NHB5</accession>
<feature type="signal peptide" evidence="1">
    <location>
        <begin position="1"/>
        <end position="20"/>
    </location>
</feature>
<organism evidence="3 4">
    <name type="scientific">Pedobacter psychroterrae</name>
    <dbReference type="NCBI Taxonomy" id="2530453"/>
    <lineage>
        <taxon>Bacteria</taxon>
        <taxon>Pseudomonadati</taxon>
        <taxon>Bacteroidota</taxon>
        <taxon>Sphingobacteriia</taxon>
        <taxon>Sphingobacteriales</taxon>
        <taxon>Sphingobacteriaceae</taxon>
        <taxon>Pedobacter</taxon>
    </lineage>
</organism>
<evidence type="ECO:0000313" key="3">
    <source>
        <dbReference type="EMBL" id="TCC99961.1"/>
    </source>
</evidence>
<dbReference type="Gene3D" id="1.20.1420.60">
    <property type="match status" value="1"/>
</dbReference>
<keyword evidence="4" id="KW-1185">Reference proteome</keyword>
<feature type="chain" id="PRO_5020406695" evidence="1">
    <location>
        <begin position="21"/>
        <end position="201"/>
    </location>
</feature>
<evidence type="ECO:0000259" key="2">
    <source>
        <dbReference type="Pfam" id="PF14300"/>
    </source>
</evidence>
<dbReference type="AlphaFoldDB" id="A0A4R0NHB5"/>
<dbReference type="Pfam" id="PF14300">
    <property type="entry name" value="DMP19"/>
    <property type="match status" value="1"/>
</dbReference>
<evidence type="ECO:0000256" key="1">
    <source>
        <dbReference type="SAM" id="SignalP"/>
    </source>
</evidence>
<dbReference type="OrthoDB" id="6334863at2"/>
<feature type="domain" description="DNA mimic protein DMP19 C-terminal" evidence="2">
    <location>
        <begin position="81"/>
        <end position="194"/>
    </location>
</feature>
<sequence length="201" mass="22522">MTVSKSLVLPSVLLICICLAGCVSNTEVNSSSVKEAPIKFDSLTIEKIDHTPDSSLVYMIFEHISSRIAGNPDQELASLLALPKPQQVIYITWILEGEVNNGGFNQYYYNSSGQFAKLAPEALKLVGATQHAALTQAANDVYEKEKERIVKYQDGTSEGFSKSYENNPLEKFDDQFYKLKEPLMDLQIAYIRKNKKDFVVK</sequence>
<proteinExistence type="predicted"/>
<dbReference type="InterPro" id="IPR025402">
    <property type="entry name" value="DMP19_C"/>
</dbReference>
<dbReference type="Proteomes" id="UP000293347">
    <property type="component" value="Unassembled WGS sequence"/>
</dbReference>
<reference evidence="3 4" key="1">
    <citation type="submission" date="2019-02" db="EMBL/GenBank/DDBJ databases">
        <title>Pedobacter sp. RP-1-14 sp. nov., isolated from Arctic soil.</title>
        <authorList>
            <person name="Dahal R.H."/>
        </authorList>
    </citation>
    <scope>NUCLEOTIDE SEQUENCE [LARGE SCALE GENOMIC DNA]</scope>
    <source>
        <strain evidence="3 4">RP-1-14</strain>
    </source>
</reference>
<keyword evidence="1" id="KW-0732">Signal</keyword>
<protein>
    <submittedName>
        <fullName evidence="3">DUF4375 domain-containing protein</fullName>
    </submittedName>
</protein>
<comment type="caution">
    <text evidence="3">The sequence shown here is derived from an EMBL/GenBank/DDBJ whole genome shotgun (WGS) entry which is preliminary data.</text>
</comment>